<keyword evidence="3" id="KW-1185">Reference proteome</keyword>
<evidence type="ECO:0000259" key="1">
    <source>
        <dbReference type="PROSITE" id="PS50943"/>
    </source>
</evidence>
<organism evidence="2 3">
    <name type="scientific">Pseudomonas flexibilis</name>
    <dbReference type="NCBI Taxonomy" id="706570"/>
    <lineage>
        <taxon>Bacteria</taxon>
        <taxon>Pseudomonadati</taxon>
        <taxon>Pseudomonadota</taxon>
        <taxon>Gammaproteobacteria</taxon>
        <taxon>Pseudomonadales</taxon>
        <taxon>Pseudomonadaceae</taxon>
        <taxon>Pseudomonas</taxon>
    </lineage>
</organism>
<dbReference type="Pfam" id="PF01381">
    <property type="entry name" value="HTH_3"/>
    <property type="match status" value="1"/>
</dbReference>
<dbReference type="AlphaFoldDB" id="A0A0B3BSJ5"/>
<reference evidence="2 3" key="1">
    <citation type="submission" date="2014-11" db="EMBL/GenBank/DDBJ databases">
        <title>Genome sequence of Pseudomonas tuomuerensis JCM 14085.</title>
        <authorList>
            <person name="Shin S.-K."/>
            <person name="Yi H."/>
        </authorList>
    </citation>
    <scope>NUCLEOTIDE SEQUENCE [LARGE SCALE GENOMIC DNA]</scope>
    <source>
        <strain evidence="2 3">JCM 14085</strain>
    </source>
</reference>
<dbReference type="SMART" id="SM00530">
    <property type="entry name" value="HTH_XRE"/>
    <property type="match status" value="1"/>
</dbReference>
<dbReference type="CDD" id="cd00093">
    <property type="entry name" value="HTH_XRE"/>
    <property type="match status" value="1"/>
</dbReference>
<dbReference type="OrthoDB" id="129597at2"/>
<dbReference type="RefSeq" id="WP_039606164.1">
    <property type="nucleotide sequence ID" value="NZ_FMUP01000001.1"/>
</dbReference>
<dbReference type="PROSITE" id="PS50943">
    <property type="entry name" value="HTH_CROC1"/>
    <property type="match status" value="1"/>
</dbReference>
<dbReference type="GO" id="GO:0003677">
    <property type="term" value="F:DNA binding"/>
    <property type="evidence" value="ECO:0007669"/>
    <property type="project" value="InterPro"/>
</dbReference>
<name>A0A0B3BSJ5_9PSED</name>
<evidence type="ECO:0000313" key="2">
    <source>
        <dbReference type="EMBL" id="KHO65580.1"/>
    </source>
</evidence>
<gene>
    <name evidence="2" type="ORF">PT85_05840</name>
</gene>
<evidence type="ECO:0000313" key="3">
    <source>
        <dbReference type="Proteomes" id="UP000030980"/>
    </source>
</evidence>
<proteinExistence type="predicted"/>
<dbReference type="EMBL" id="JTAK01000002">
    <property type="protein sequence ID" value="KHO65580.1"/>
    <property type="molecule type" value="Genomic_DNA"/>
</dbReference>
<dbReference type="STRING" id="706570.PT85_05840"/>
<dbReference type="Gene3D" id="1.10.260.40">
    <property type="entry name" value="lambda repressor-like DNA-binding domains"/>
    <property type="match status" value="1"/>
</dbReference>
<dbReference type="Proteomes" id="UP000030980">
    <property type="component" value="Unassembled WGS sequence"/>
</dbReference>
<dbReference type="InterPro" id="IPR001387">
    <property type="entry name" value="Cro/C1-type_HTH"/>
</dbReference>
<sequence length="107" mass="11262">MSVQVILREGQPEYAVLPWDEYQALLSAAGQSGGQEEAAPAPTPTGGLVLERLAALREGVGMSQAELARSVGISPSYLAMIEQGEREPDDAIRRSLARVLGVATEGV</sequence>
<accession>A0A0B3BSJ5</accession>
<feature type="domain" description="HTH cro/C1-type" evidence="1">
    <location>
        <begin position="53"/>
        <end position="107"/>
    </location>
</feature>
<protein>
    <submittedName>
        <fullName evidence="2">Cro/Cl family transcriptional regulator</fullName>
    </submittedName>
</protein>
<comment type="caution">
    <text evidence="2">The sequence shown here is derived from an EMBL/GenBank/DDBJ whole genome shotgun (WGS) entry which is preliminary data.</text>
</comment>
<dbReference type="SUPFAM" id="SSF47413">
    <property type="entry name" value="lambda repressor-like DNA-binding domains"/>
    <property type="match status" value="1"/>
</dbReference>
<dbReference type="InterPro" id="IPR010982">
    <property type="entry name" value="Lambda_DNA-bd_dom_sf"/>
</dbReference>